<dbReference type="EMBL" id="JAKVTV010000002">
    <property type="protein sequence ID" value="MCH4823086.1"/>
    <property type="molecule type" value="Genomic_DNA"/>
</dbReference>
<dbReference type="InterPro" id="IPR032710">
    <property type="entry name" value="NTF2-like_dom_sf"/>
</dbReference>
<dbReference type="RefSeq" id="WP_240713255.1">
    <property type="nucleotide sequence ID" value="NZ_JAKVTV010000002.1"/>
</dbReference>
<sequence>MKDREKLLKQLNDAFANCDTVFLNNSVTDDIIWEIVGEKKIAGRKDFENSLDRMSHGGPTKIIVNEILSSGNRSVVEGIVEFFVEPGKKRKYAFCDVYIFSETEENKFNELRTYVAQLKHKKK</sequence>
<evidence type="ECO:0000313" key="2">
    <source>
        <dbReference type="Proteomes" id="UP001139226"/>
    </source>
</evidence>
<evidence type="ECO:0008006" key="3">
    <source>
        <dbReference type="Google" id="ProtNLM"/>
    </source>
</evidence>
<keyword evidence="2" id="KW-1185">Reference proteome</keyword>
<dbReference type="AlphaFoldDB" id="A0A9X1V3P1"/>
<proteinExistence type="predicted"/>
<evidence type="ECO:0000313" key="1">
    <source>
        <dbReference type="EMBL" id="MCH4823086.1"/>
    </source>
</evidence>
<dbReference type="SUPFAM" id="SSF54427">
    <property type="entry name" value="NTF2-like"/>
    <property type="match status" value="1"/>
</dbReference>
<comment type="caution">
    <text evidence="1">The sequence shown here is derived from an EMBL/GenBank/DDBJ whole genome shotgun (WGS) entry which is preliminary data.</text>
</comment>
<accession>A0A9X1V3P1</accession>
<dbReference type="Gene3D" id="3.10.450.50">
    <property type="match status" value="1"/>
</dbReference>
<reference evidence="1" key="1">
    <citation type="submission" date="2022-03" db="EMBL/GenBank/DDBJ databases">
        <title>Gramella crocea sp. nov., isolated from activated sludge of a seafood processing plant.</title>
        <authorList>
            <person name="Zhang X."/>
        </authorList>
    </citation>
    <scope>NUCLEOTIDE SEQUENCE</scope>
    <source>
        <strain evidence="1">YJ019</strain>
    </source>
</reference>
<gene>
    <name evidence="1" type="ORF">ML462_07845</name>
</gene>
<name>A0A9X1V3P1_9FLAO</name>
<dbReference type="Proteomes" id="UP001139226">
    <property type="component" value="Unassembled WGS sequence"/>
</dbReference>
<organism evidence="1 2">
    <name type="scientific">Christiangramia lutea</name>
    <dbReference type="NCBI Taxonomy" id="1607951"/>
    <lineage>
        <taxon>Bacteria</taxon>
        <taxon>Pseudomonadati</taxon>
        <taxon>Bacteroidota</taxon>
        <taxon>Flavobacteriia</taxon>
        <taxon>Flavobacteriales</taxon>
        <taxon>Flavobacteriaceae</taxon>
        <taxon>Christiangramia</taxon>
    </lineage>
</organism>
<protein>
    <recommendedName>
        <fullName evidence="3">SnoaL-like domain-containing protein</fullName>
    </recommendedName>
</protein>